<organism evidence="1 3">
    <name type="scientific">Acetobacter ghanensis</name>
    <dbReference type="NCBI Taxonomy" id="431306"/>
    <lineage>
        <taxon>Bacteria</taxon>
        <taxon>Pseudomonadati</taxon>
        <taxon>Pseudomonadota</taxon>
        <taxon>Alphaproteobacteria</taxon>
        <taxon>Acetobacterales</taxon>
        <taxon>Acetobacteraceae</taxon>
        <taxon>Acetobacter</taxon>
    </lineage>
</organism>
<accession>A0A0U5F6W2</accession>
<dbReference type="EMBL" id="LN609303">
    <property type="protein sequence ID" value="CEF57330.1"/>
    <property type="molecule type" value="Genomic_DNA"/>
</dbReference>
<dbReference type="OrthoDB" id="7220132at2"/>
<dbReference type="EMBL" id="WOTE01000011">
    <property type="protein sequence ID" value="NHO40424.1"/>
    <property type="molecule type" value="Genomic_DNA"/>
</dbReference>
<reference evidence="3" key="2">
    <citation type="submission" date="2014-09" db="EMBL/GenBank/DDBJ databases">
        <authorList>
            <person name="Illeghems K.G."/>
        </authorList>
    </citation>
    <scope>NUCLEOTIDE SEQUENCE [LARGE SCALE GENOMIC DNA]</scope>
    <source>
        <strain evidence="3">LMG 23848T</strain>
        <plasmid evidence="3">1P</plasmid>
    </source>
</reference>
<gene>
    <name evidence="1" type="ORF">AGA_1P19</name>
    <name evidence="2" type="ORF">GOB80_12200</name>
</gene>
<proteinExistence type="predicted"/>
<dbReference type="Proteomes" id="UP000068250">
    <property type="component" value="Plasmid 1P"/>
</dbReference>
<name>A0A0U5F6W2_9PROT</name>
<dbReference type="RefSeq" id="WP_059024888.1">
    <property type="nucleotide sequence ID" value="NZ_LN609303.1"/>
</dbReference>
<dbReference type="PATRIC" id="fig|431306.5.peg.2738"/>
<sequence>MFRQYYAGRWFAPRDNPLRVGPIAAGALYRLPEYLDHGRSVRWQVLAFLNGVCAATRFNSVTRRWEDRVISGRSDRALIRRLADGAVHEVAVRSLIAVDDETAELVRPSLPDVVRWHRGFQIRQAA</sequence>
<evidence type="ECO:0000313" key="2">
    <source>
        <dbReference type="EMBL" id="NHO40424.1"/>
    </source>
</evidence>
<protein>
    <submittedName>
        <fullName evidence="1">Uncharacterized protein</fullName>
    </submittedName>
</protein>
<reference evidence="1" key="1">
    <citation type="submission" date="2014-09" db="EMBL/GenBank/DDBJ databases">
        <authorList>
            <person name="Magalhaes I.L.F."/>
            <person name="Oliveira U."/>
            <person name="Santos F.R."/>
            <person name="Vidigal T.H.D.A."/>
            <person name="Brescovit A.D."/>
            <person name="Santos A.J."/>
        </authorList>
    </citation>
    <scope>NUCLEOTIDE SEQUENCE</scope>
    <source>
        <strain evidence="1">LMG 23848T</strain>
    </source>
</reference>
<evidence type="ECO:0000313" key="1">
    <source>
        <dbReference type="EMBL" id="CEF57330.1"/>
    </source>
</evidence>
<keyword evidence="4" id="KW-1185">Reference proteome</keyword>
<evidence type="ECO:0000313" key="3">
    <source>
        <dbReference type="Proteomes" id="UP000068250"/>
    </source>
</evidence>
<reference evidence="2 4" key="3">
    <citation type="journal article" date="2020" name="Int. J. Syst. Evol. Microbiol.">
        <title>Novel acetic acid bacteria from cider fermentations: Acetobacter conturbans sp. nov. and Acetobacter fallax sp. nov.</title>
        <authorList>
            <person name="Sombolestani A.S."/>
            <person name="Cleenwerck I."/>
            <person name="Cnockaert M."/>
            <person name="Borremans W."/>
            <person name="Wieme A.D."/>
            <person name="De Vuyst L."/>
            <person name="Vandamme P."/>
        </authorList>
    </citation>
    <scope>NUCLEOTIDE SEQUENCE [LARGE SCALE GENOMIC DNA]</scope>
    <source>
        <strain evidence="2 4">LMG 23848</strain>
    </source>
</reference>
<dbReference type="Proteomes" id="UP000657200">
    <property type="component" value="Unassembled WGS sequence"/>
</dbReference>
<dbReference type="AlphaFoldDB" id="A0A0U5F6W2"/>
<evidence type="ECO:0000313" key="4">
    <source>
        <dbReference type="Proteomes" id="UP000657200"/>
    </source>
</evidence>
<geneLocation type="plasmid" evidence="3">
    <name>1P</name>
</geneLocation>